<accession>A0A9D4HHQ1</accession>
<evidence type="ECO:0000313" key="2">
    <source>
        <dbReference type="Proteomes" id="UP000828390"/>
    </source>
</evidence>
<comment type="caution">
    <text evidence="1">The sequence shown here is derived from an EMBL/GenBank/DDBJ whole genome shotgun (WGS) entry which is preliminary data.</text>
</comment>
<dbReference type="EMBL" id="JAIWYP010000013">
    <property type="protein sequence ID" value="KAH3717813.1"/>
    <property type="molecule type" value="Genomic_DNA"/>
</dbReference>
<reference evidence="1" key="1">
    <citation type="journal article" date="2019" name="bioRxiv">
        <title>The Genome of the Zebra Mussel, Dreissena polymorpha: A Resource for Invasive Species Research.</title>
        <authorList>
            <person name="McCartney M.A."/>
            <person name="Auch B."/>
            <person name="Kono T."/>
            <person name="Mallez S."/>
            <person name="Zhang Y."/>
            <person name="Obille A."/>
            <person name="Becker A."/>
            <person name="Abrahante J.E."/>
            <person name="Garbe J."/>
            <person name="Badalamenti J.P."/>
            <person name="Herman A."/>
            <person name="Mangelson H."/>
            <person name="Liachko I."/>
            <person name="Sullivan S."/>
            <person name="Sone E.D."/>
            <person name="Koren S."/>
            <person name="Silverstein K.A.T."/>
            <person name="Beckman K.B."/>
            <person name="Gohl D.M."/>
        </authorList>
    </citation>
    <scope>NUCLEOTIDE SEQUENCE</scope>
    <source>
        <strain evidence="1">Duluth1</strain>
        <tissue evidence="1">Whole animal</tissue>
    </source>
</reference>
<proteinExistence type="predicted"/>
<reference evidence="1" key="2">
    <citation type="submission" date="2020-11" db="EMBL/GenBank/DDBJ databases">
        <authorList>
            <person name="McCartney M.A."/>
            <person name="Auch B."/>
            <person name="Kono T."/>
            <person name="Mallez S."/>
            <person name="Becker A."/>
            <person name="Gohl D.M."/>
            <person name="Silverstein K.A.T."/>
            <person name="Koren S."/>
            <person name="Bechman K.B."/>
            <person name="Herman A."/>
            <person name="Abrahante J.E."/>
            <person name="Garbe J."/>
        </authorList>
    </citation>
    <scope>NUCLEOTIDE SEQUENCE</scope>
    <source>
        <strain evidence="1">Duluth1</strain>
        <tissue evidence="1">Whole animal</tissue>
    </source>
</reference>
<name>A0A9D4HHQ1_DREPO</name>
<dbReference type="Proteomes" id="UP000828390">
    <property type="component" value="Unassembled WGS sequence"/>
</dbReference>
<keyword evidence="2" id="KW-1185">Reference proteome</keyword>
<evidence type="ECO:0000313" key="1">
    <source>
        <dbReference type="EMBL" id="KAH3717813.1"/>
    </source>
</evidence>
<dbReference type="AlphaFoldDB" id="A0A9D4HHQ1"/>
<gene>
    <name evidence="1" type="ORF">DPMN_060609</name>
</gene>
<organism evidence="1 2">
    <name type="scientific">Dreissena polymorpha</name>
    <name type="common">Zebra mussel</name>
    <name type="synonym">Mytilus polymorpha</name>
    <dbReference type="NCBI Taxonomy" id="45954"/>
    <lineage>
        <taxon>Eukaryota</taxon>
        <taxon>Metazoa</taxon>
        <taxon>Spiralia</taxon>
        <taxon>Lophotrochozoa</taxon>
        <taxon>Mollusca</taxon>
        <taxon>Bivalvia</taxon>
        <taxon>Autobranchia</taxon>
        <taxon>Heteroconchia</taxon>
        <taxon>Euheterodonta</taxon>
        <taxon>Imparidentia</taxon>
        <taxon>Neoheterodontei</taxon>
        <taxon>Myida</taxon>
        <taxon>Dreissenoidea</taxon>
        <taxon>Dreissenidae</taxon>
        <taxon>Dreissena</taxon>
    </lineage>
</organism>
<sequence>MRSQPCRWLGSYRTQARDAKDPEGPHPLFPASIFLFEPGVNSLRIAPLTADSLFGGRIHAGPGLCFSNKKQLWLAPRGSLASSC</sequence>
<protein>
    <submittedName>
        <fullName evidence="1">Uncharacterized protein</fullName>
    </submittedName>
</protein>